<dbReference type="GeneID" id="55999232"/>
<protein>
    <submittedName>
        <fullName evidence="2">Uncharacterized protein</fullName>
    </submittedName>
</protein>
<proteinExistence type="predicted"/>
<keyword evidence="1" id="KW-0175">Coiled coil</keyword>
<feature type="coiled-coil region" evidence="1">
    <location>
        <begin position="32"/>
        <end position="66"/>
    </location>
</feature>
<dbReference type="RefSeq" id="XP_035350753.1">
    <property type="nucleotide sequence ID" value="XM_035494860.1"/>
</dbReference>
<evidence type="ECO:0000256" key="1">
    <source>
        <dbReference type="SAM" id="Coils"/>
    </source>
</evidence>
<gene>
    <name evidence="2" type="ORF">TRUGW13939_11755</name>
</gene>
<dbReference type="EMBL" id="CP055903">
    <property type="protein sequence ID" value="QKX64580.1"/>
    <property type="molecule type" value="Genomic_DNA"/>
</dbReference>
<evidence type="ECO:0000313" key="2">
    <source>
        <dbReference type="EMBL" id="QKX64580.1"/>
    </source>
</evidence>
<sequence length="227" mass="26466">MAMDNSEDPQWMNALRIDSLHDNYQTQINTLHGTYHAQIDELQERLAAVENNSKVYRNQAATLREELKPLKEKVDLIYIAELSTFLPREKVPDRFSRNEAIHGARVRFDLAFLQRPSEAGLKFLDRNGLTKSDMVKAFRARYKYSPRSLGDPSSIPEHIASAINMKTDLENLKSWKERFGPDDTFYSDMISDCKPLIKHWAHPTENHPYSLEETEKGFEDLKCRYWS</sequence>
<reference evidence="3" key="1">
    <citation type="submission" date="2020-06" db="EMBL/GenBank/DDBJ databases">
        <title>A chromosome-scale genome assembly of Talaromyces rugulosus W13939.</title>
        <authorList>
            <person name="Wang B."/>
            <person name="Guo L."/>
            <person name="Ye K."/>
            <person name="Wang L."/>
        </authorList>
    </citation>
    <scope>NUCLEOTIDE SEQUENCE [LARGE SCALE GENOMIC DNA]</scope>
    <source>
        <strain evidence="3">W13939</strain>
    </source>
</reference>
<accession>A0A7H8RDL4</accession>
<dbReference type="Proteomes" id="UP000509510">
    <property type="component" value="Chromosome VI"/>
</dbReference>
<evidence type="ECO:0000313" key="3">
    <source>
        <dbReference type="Proteomes" id="UP000509510"/>
    </source>
</evidence>
<keyword evidence="3" id="KW-1185">Reference proteome</keyword>
<name>A0A7H8RDL4_TALRU</name>
<organism evidence="2 3">
    <name type="scientific">Talaromyces rugulosus</name>
    <name type="common">Penicillium rugulosum</name>
    <dbReference type="NCBI Taxonomy" id="121627"/>
    <lineage>
        <taxon>Eukaryota</taxon>
        <taxon>Fungi</taxon>
        <taxon>Dikarya</taxon>
        <taxon>Ascomycota</taxon>
        <taxon>Pezizomycotina</taxon>
        <taxon>Eurotiomycetes</taxon>
        <taxon>Eurotiomycetidae</taxon>
        <taxon>Eurotiales</taxon>
        <taxon>Trichocomaceae</taxon>
        <taxon>Talaromyces</taxon>
        <taxon>Talaromyces sect. Islandici</taxon>
    </lineage>
</organism>
<dbReference type="KEGG" id="trg:TRUGW13939_11755"/>
<dbReference type="AlphaFoldDB" id="A0A7H8RDL4"/>